<dbReference type="Pfam" id="PF11017">
    <property type="entry name" value="DUF2855"/>
    <property type="match status" value="1"/>
</dbReference>
<dbReference type="OrthoDB" id="192702at2759"/>
<dbReference type="Proteomes" id="UP000799764">
    <property type="component" value="Unassembled WGS sequence"/>
</dbReference>
<evidence type="ECO:0000313" key="1">
    <source>
        <dbReference type="EMBL" id="KAF2443956.1"/>
    </source>
</evidence>
<dbReference type="InterPro" id="IPR021276">
    <property type="entry name" value="DUF2855"/>
</dbReference>
<gene>
    <name evidence="1" type="ORF">P171DRAFT_521363</name>
</gene>
<reference evidence="1" key="1">
    <citation type="journal article" date="2020" name="Stud. Mycol.">
        <title>101 Dothideomycetes genomes: a test case for predicting lifestyles and emergence of pathogens.</title>
        <authorList>
            <person name="Haridas S."/>
            <person name="Albert R."/>
            <person name="Binder M."/>
            <person name="Bloem J."/>
            <person name="Labutti K."/>
            <person name="Salamov A."/>
            <person name="Andreopoulos B."/>
            <person name="Baker S."/>
            <person name="Barry K."/>
            <person name="Bills G."/>
            <person name="Bluhm B."/>
            <person name="Cannon C."/>
            <person name="Castanera R."/>
            <person name="Culley D."/>
            <person name="Daum C."/>
            <person name="Ezra D."/>
            <person name="Gonzalez J."/>
            <person name="Henrissat B."/>
            <person name="Kuo A."/>
            <person name="Liang C."/>
            <person name="Lipzen A."/>
            <person name="Lutzoni F."/>
            <person name="Magnuson J."/>
            <person name="Mondo S."/>
            <person name="Nolan M."/>
            <person name="Ohm R."/>
            <person name="Pangilinan J."/>
            <person name="Park H.-J."/>
            <person name="Ramirez L."/>
            <person name="Alfaro M."/>
            <person name="Sun H."/>
            <person name="Tritt A."/>
            <person name="Yoshinaga Y."/>
            <person name="Zwiers L.-H."/>
            <person name="Turgeon B."/>
            <person name="Goodwin S."/>
            <person name="Spatafora J."/>
            <person name="Crous P."/>
            <person name="Grigoriev I."/>
        </authorList>
    </citation>
    <scope>NUCLEOTIDE SEQUENCE</scope>
    <source>
        <strain evidence="1">CBS 690.94</strain>
    </source>
</reference>
<name>A0A9P4PGZ1_9PLEO</name>
<keyword evidence="2" id="KW-1185">Reference proteome</keyword>
<dbReference type="EMBL" id="MU001501">
    <property type="protein sequence ID" value="KAF2443956.1"/>
    <property type="molecule type" value="Genomic_DNA"/>
</dbReference>
<dbReference type="AlphaFoldDB" id="A0A9P4PGZ1"/>
<proteinExistence type="predicted"/>
<accession>A0A9P4PGZ1</accession>
<sequence length="412" mass="44613">MASPPQIHVFTKGDYSTHHLVTLPPPSPNPLAPSSLRLRTKLLGLTTNNLTYANMGFALGWWDVYPIPADAPAPYADRSTYATAAGWGYAEVLESTFPGVAAGASVFGYVHVRTGPWDVGVEEAGFARQVVVTSAHRQHLLKIYNRLSVHAPLEVLVKERGREALGWDALMQVLFGTGYNLSRFGFGWEEGARVHRMGEGAWGAEEARLEGAAVVVLNGGGKTAMGFAYAVRRARPEGQQPRVVVGVGSEASRGLLGACGFYDEVLLNGEAGRVVEVVREAAPRKVVLLDFGARPGVMAAYTEALEGAGVPLARFFVGGENRPAKAEVLMKARGERGEGCQVNANALREKGIEVGGQKYFEDFDRAWEGFVQQGAIKGTKLVWGEGMEGWERGWEAFCKDEIRGDEGRVYML</sequence>
<protein>
    <submittedName>
        <fullName evidence="1">Uncharacterized protein</fullName>
    </submittedName>
</protein>
<comment type="caution">
    <text evidence="1">The sequence shown here is derived from an EMBL/GenBank/DDBJ whole genome shotgun (WGS) entry which is preliminary data.</text>
</comment>
<organism evidence="1 2">
    <name type="scientific">Karstenula rhodostoma CBS 690.94</name>
    <dbReference type="NCBI Taxonomy" id="1392251"/>
    <lineage>
        <taxon>Eukaryota</taxon>
        <taxon>Fungi</taxon>
        <taxon>Dikarya</taxon>
        <taxon>Ascomycota</taxon>
        <taxon>Pezizomycotina</taxon>
        <taxon>Dothideomycetes</taxon>
        <taxon>Pleosporomycetidae</taxon>
        <taxon>Pleosporales</taxon>
        <taxon>Massarineae</taxon>
        <taxon>Didymosphaeriaceae</taxon>
        <taxon>Karstenula</taxon>
    </lineage>
</organism>
<evidence type="ECO:0000313" key="2">
    <source>
        <dbReference type="Proteomes" id="UP000799764"/>
    </source>
</evidence>